<evidence type="ECO:0000259" key="2">
    <source>
        <dbReference type="Pfam" id="PF01266"/>
    </source>
</evidence>
<dbReference type="SUPFAM" id="SSF54373">
    <property type="entry name" value="FAD-linked reductases, C-terminal domain"/>
    <property type="match status" value="1"/>
</dbReference>
<dbReference type="EMBL" id="UINC01034531">
    <property type="protein sequence ID" value="SVB25517.1"/>
    <property type="molecule type" value="Genomic_DNA"/>
</dbReference>
<gene>
    <name evidence="3" type="ORF">METZ01_LOCUS178371</name>
</gene>
<proteinExistence type="predicted"/>
<dbReference type="AlphaFoldDB" id="A0A382CJL7"/>
<feature type="domain" description="FAD dependent oxidoreductase" evidence="2">
    <location>
        <begin position="10"/>
        <end position="323"/>
    </location>
</feature>
<accession>A0A382CJL7</accession>
<name>A0A382CJL7_9ZZZZ</name>
<reference evidence="3" key="1">
    <citation type="submission" date="2018-05" db="EMBL/GenBank/DDBJ databases">
        <authorList>
            <person name="Lanie J.A."/>
            <person name="Ng W.-L."/>
            <person name="Kazmierczak K.M."/>
            <person name="Andrzejewski T.M."/>
            <person name="Davidsen T.M."/>
            <person name="Wayne K.J."/>
            <person name="Tettelin H."/>
            <person name="Glass J.I."/>
            <person name="Rusch D."/>
            <person name="Podicherti R."/>
            <person name="Tsui H.-C.T."/>
            <person name="Winkler M.E."/>
        </authorList>
    </citation>
    <scope>NUCLEOTIDE SEQUENCE</scope>
</reference>
<evidence type="ECO:0000256" key="1">
    <source>
        <dbReference type="SAM" id="MobiDB-lite"/>
    </source>
</evidence>
<feature type="region of interest" description="Disordered" evidence="1">
    <location>
        <begin position="197"/>
        <end position="221"/>
    </location>
</feature>
<sequence length="347" mass="37977">GWGDSPNLQSHLTMGSLELFKSLQLDLSFDIEFRNSGCIQAIQTEQQYDFIRDRVLSLRSRGYSVELLTNRETRSIEPDFSPELPGCMYIPLRAQADPRIATMAFASAAVQHGGRILTHHEVTGITVLGDGTYQVAAAVEDFRADKVVLATGAWCGPLGEMLGIRIPIIPVRGQMWATGVLPPRVFHTLSASESPLQWHQELGSSSESPPELTHDGETRTTRHLYGRQTQAGEIIFGGDRQVSGYDLNIDAEGIEVNRGHAVEVMPFLKDIPISRTWAGTMPFSQDGPPIIGKIPQLDNLYIVSGMASSGFGRGPMAGKLLADYIHTGHRPQVLSESDPARCVTDVE</sequence>
<dbReference type="PANTHER" id="PTHR13847">
    <property type="entry name" value="SARCOSINE DEHYDROGENASE-RELATED"/>
    <property type="match status" value="1"/>
</dbReference>
<dbReference type="InterPro" id="IPR006076">
    <property type="entry name" value="FAD-dep_OxRdtase"/>
</dbReference>
<dbReference type="GO" id="GO:0005737">
    <property type="term" value="C:cytoplasm"/>
    <property type="evidence" value="ECO:0007669"/>
    <property type="project" value="TreeGrafter"/>
</dbReference>
<protein>
    <recommendedName>
        <fullName evidence="2">FAD dependent oxidoreductase domain-containing protein</fullName>
    </recommendedName>
</protein>
<dbReference type="InterPro" id="IPR036188">
    <property type="entry name" value="FAD/NAD-bd_sf"/>
</dbReference>
<dbReference type="SUPFAM" id="SSF51905">
    <property type="entry name" value="FAD/NAD(P)-binding domain"/>
    <property type="match status" value="1"/>
</dbReference>
<evidence type="ECO:0000313" key="3">
    <source>
        <dbReference type="EMBL" id="SVB25517.1"/>
    </source>
</evidence>
<dbReference type="Gene3D" id="3.50.50.60">
    <property type="entry name" value="FAD/NAD(P)-binding domain"/>
    <property type="match status" value="1"/>
</dbReference>
<feature type="non-terminal residue" evidence="3">
    <location>
        <position position="1"/>
    </location>
</feature>
<organism evidence="3">
    <name type="scientific">marine metagenome</name>
    <dbReference type="NCBI Taxonomy" id="408172"/>
    <lineage>
        <taxon>unclassified sequences</taxon>
        <taxon>metagenomes</taxon>
        <taxon>ecological metagenomes</taxon>
    </lineage>
</organism>
<dbReference type="Pfam" id="PF01266">
    <property type="entry name" value="DAO"/>
    <property type="match status" value="1"/>
</dbReference>
<dbReference type="Gene3D" id="3.30.9.10">
    <property type="entry name" value="D-Amino Acid Oxidase, subunit A, domain 2"/>
    <property type="match status" value="1"/>
</dbReference>